<proteinExistence type="inferred from homology"/>
<evidence type="ECO:0000313" key="7">
    <source>
        <dbReference type="EMBL" id="GJE06610.1"/>
    </source>
</evidence>
<comment type="similarity">
    <text evidence="1 5">Belongs to the acylphosphatase family.</text>
</comment>
<dbReference type="PROSITE" id="PS51160">
    <property type="entry name" value="ACYLPHOSPHATASE_3"/>
    <property type="match status" value="1"/>
</dbReference>
<evidence type="ECO:0000256" key="3">
    <source>
        <dbReference type="ARBA" id="ARBA00047645"/>
    </source>
</evidence>
<dbReference type="Pfam" id="PF00708">
    <property type="entry name" value="Acylphosphatase"/>
    <property type="match status" value="1"/>
</dbReference>
<comment type="caution">
    <text evidence="7">The sequence shown here is derived from an EMBL/GenBank/DDBJ whole genome shotgun (WGS) entry which is preliminary data.</text>
</comment>
<dbReference type="SUPFAM" id="SSF54975">
    <property type="entry name" value="Acylphosphatase/BLUF domain-like"/>
    <property type="match status" value="1"/>
</dbReference>
<evidence type="ECO:0000259" key="6">
    <source>
        <dbReference type="PROSITE" id="PS51160"/>
    </source>
</evidence>
<dbReference type="InterPro" id="IPR020456">
    <property type="entry name" value="Acylphosphatase"/>
</dbReference>
<feature type="active site" evidence="4">
    <location>
        <position position="38"/>
    </location>
</feature>
<feature type="active site" evidence="4">
    <location>
        <position position="20"/>
    </location>
</feature>
<keyword evidence="4" id="KW-0378">Hydrolase</keyword>
<dbReference type="NCBIfam" id="NF010996">
    <property type="entry name" value="PRK14421.1"/>
    <property type="match status" value="1"/>
</dbReference>
<reference evidence="7" key="2">
    <citation type="submission" date="2021-08" db="EMBL/GenBank/DDBJ databases">
        <authorList>
            <person name="Tani A."/>
            <person name="Ola A."/>
            <person name="Ogura Y."/>
            <person name="Katsura K."/>
            <person name="Hayashi T."/>
        </authorList>
    </citation>
    <scope>NUCLEOTIDE SEQUENCE</scope>
    <source>
        <strain evidence="7">LMG 23639</strain>
    </source>
</reference>
<dbReference type="EC" id="3.6.1.7" evidence="2 4"/>
<keyword evidence="8" id="KW-1185">Reference proteome</keyword>
<evidence type="ECO:0000256" key="1">
    <source>
        <dbReference type="ARBA" id="ARBA00005614"/>
    </source>
</evidence>
<evidence type="ECO:0000256" key="2">
    <source>
        <dbReference type="ARBA" id="ARBA00012150"/>
    </source>
</evidence>
<dbReference type="EMBL" id="BPQR01000031">
    <property type="protein sequence ID" value="GJE06610.1"/>
    <property type="molecule type" value="Genomic_DNA"/>
</dbReference>
<evidence type="ECO:0000256" key="5">
    <source>
        <dbReference type="RuleBase" id="RU004168"/>
    </source>
</evidence>
<feature type="domain" description="Acylphosphatase-like" evidence="6">
    <location>
        <begin position="5"/>
        <end position="91"/>
    </location>
</feature>
<comment type="catalytic activity">
    <reaction evidence="3 4">
        <text>an acyl phosphate + H2O = a carboxylate + phosphate + H(+)</text>
        <dbReference type="Rhea" id="RHEA:14965"/>
        <dbReference type="ChEBI" id="CHEBI:15377"/>
        <dbReference type="ChEBI" id="CHEBI:15378"/>
        <dbReference type="ChEBI" id="CHEBI:29067"/>
        <dbReference type="ChEBI" id="CHEBI:43474"/>
        <dbReference type="ChEBI" id="CHEBI:59918"/>
        <dbReference type="EC" id="3.6.1.7"/>
    </reaction>
</comment>
<gene>
    <name evidence="7" type="primary">acyP</name>
    <name evidence="7" type="ORF">AOPFMNJM_1932</name>
</gene>
<dbReference type="Gene3D" id="3.30.70.100">
    <property type="match status" value="1"/>
</dbReference>
<organism evidence="7 8">
    <name type="scientific">Methylobacterium jeotgali</name>
    <dbReference type="NCBI Taxonomy" id="381630"/>
    <lineage>
        <taxon>Bacteria</taxon>
        <taxon>Pseudomonadati</taxon>
        <taxon>Pseudomonadota</taxon>
        <taxon>Alphaproteobacteria</taxon>
        <taxon>Hyphomicrobiales</taxon>
        <taxon>Methylobacteriaceae</taxon>
        <taxon>Methylobacterium</taxon>
    </lineage>
</organism>
<reference evidence="7" key="1">
    <citation type="journal article" date="2021" name="Front. Microbiol.">
        <title>Comprehensive Comparative Genomics and Phenotyping of Methylobacterium Species.</title>
        <authorList>
            <person name="Alessa O."/>
            <person name="Ogura Y."/>
            <person name="Fujitani Y."/>
            <person name="Takami H."/>
            <person name="Hayashi T."/>
            <person name="Sahin N."/>
            <person name="Tani A."/>
        </authorList>
    </citation>
    <scope>NUCLEOTIDE SEQUENCE</scope>
    <source>
        <strain evidence="7">LMG 23639</strain>
    </source>
</reference>
<evidence type="ECO:0000313" key="8">
    <source>
        <dbReference type="Proteomes" id="UP001055102"/>
    </source>
</evidence>
<dbReference type="RefSeq" id="WP_238275385.1">
    <property type="nucleotide sequence ID" value="NZ_BPQR01000031.1"/>
</dbReference>
<sequence>MSDRTVEAVITGRVQGVGYRAWTERRALAHGLCGHVRNREDGSVEAVFSGSSETVEAMLAECREGPSGARVDGVQVTERGERPADGFVIRYG</sequence>
<accession>A0ABQ4SVQ5</accession>
<dbReference type="PANTHER" id="PTHR47268">
    <property type="entry name" value="ACYLPHOSPHATASE"/>
    <property type="match status" value="1"/>
</dbReference>
<dbReference type="InterPro" id="IPR036046">
    <property type="entry name" value="Acylphosphatase-like_dom_sf"/>
</dbReference>
<dbReference type="InterPro" id="IPR001792">
    <property type="entry name" value="Acylphosphatase-like_dom"/>
</dbReference>
<dbReference type="Proteomes" id="UP001055102">
    <property type="component" value="Unassembled WGS sequence"/>
</dbReference>
<dbReference type="PANTHER" id="PTHR47268:SF4">
    <property type="entry name" value="ACYLPHOSPHATASE"/>
    <property type="match status" value="1"/>
</dbReference>
<evidence type="ECO:0000256" key="4">
    <source>
        <dbReference type="PROSITE-ProRule" id="PRU00520"/>
    </source>
</evidence>
<protein>
    <recommendedName>
        <fullName evidence="2 4">acylphosphatase</fullName>
        <ecNumber evidence="2 4">3.6.1.7</ecNumber>
    </recommendedName>
</protein>
<name>A0ABQ4SVQ5_9HYPH</name>